<feature type="non-terminal residue" evidence="1">
    <location>
        <position position="396"/>
    </location>
</feature>
<protein>
    <submittedName>
        <fullName evidence="1">Uncharacterized protein</fullName>
    </submittedName>
</protein>
<sequence length="396" mass="45318">MERQQTIELVLEKRETLLKSVSDTLNHNDAWPTVLAQAEPGAPARLPPPRWAHSQEPLHLTSELHEDLVTQAESILRKLLVDNNYDSVSNLISLYDRWEKKKTSLYTMFEDYAPPIKRGKHTCVGLGMGLVQKLRPLNKQFPGLETAIALISCEEAVVDIRDYVMMGEGPASVEHAEKEHVMVGIQVVIDGRPGIMLADPGYHVARIITVMADRAYPHTGWFTKSEEPHCTKEYEYSFNPNNSNYVEWHERVTRGTSVKYQTSLIYAAQPYLDSIQVTEKRNLVYNFRSLLARDPKGNLVAGIYFPIGQHNKDASFTLFSDRGSEKRRTKYKFSAFTDPDNINPTVREEIERCSVQMRYKKRALLGVIMKLTKLLNNEAFINQMLDINDEICRMSL</sequence>
<reference evidence="1" key="1">
    <citation type="submission" date="2021-12" db="EMBL/GenBank/DDBJ databases">
        <authorList>
            <person name="Martin H S."/>
        </authorList>
    </citation>
    <scope>NUCLEOTIDE SEQUENCE</scope>
</reference>
<dbReference type="Proteomes" id="UP000838878">
    <property type="component" value="Chromosome 5"/>
</dbReference>
<dbReference type="AlphaFoldDB" id="A0A8J9USP5"/>
<organism evidence="1 2">
    <name type="scientific">Brenthis ino</name>
    <name type="common">lesser marbled fritillary</name>
    <dbReference type="NCBI Taxonomy" id="405034"/>
    <lineage>
        <taxon>Eukaryota</taxon>
        <taxon>Metazoa</taxon>
        <taxon>Ecdysozoa</taxon>
        <taxon>Arthropoda</taxon>
        <taxon>Hexapoda</taxon>
        <taxon>Insecta</taxon>
        <taxon>Pterygota</taxon>
        <taxon>Neoptera</taxon>
        <taxon>Endopterygota</taxon>
        <taxon>Lepidoptera</taxon>
        <taxon>Glossata</taxon>
        <taxon>Ditrysia</taxon>
        <taxon>Papilionoidea</taxon>
        <taxon>Nymphalidae</taxon>
        <taxon>Heliconiinae</taxon>
        <taxon>Argynnini</taxon>
        <taxon>Brenthis</taxon>
    </lineage>
</organism>
<proteinExistence type="predicted"/>
<keyword evidence="2" id="KW-1185">Reference proteome</keyword>
<evidence type="ECO:0000313" key="2">
    <source>
        <dbReference type="Proteomes" id="UP000838878"/>
    </source>
</evidence>
<accession>A0A8J9USP5</accession>
<dbReference type="OrthoDB" id="7458733at2759"/>
<name>A0A8J9USP5_9NEOP</name>
<dbReference type="EMBL" id="OV170225">
    <property type="protein sequence ID" value="CAH0725493.1"/>
    <property type="molecule type" value="Genomic_DNA"/>
</dbReference>
<evidence type="ECO:0000313" key="1">
    <source>
        <dbReference type="EMBL" id="CAH0725493.1"/>
    </source>
</evidence>
<gene>
    <name evidence="1" type="ORF">BINO364_LOCUS11071</name>
</gene>